<evidence type="ECO:0000313" key="2">
    <source>
        <dbReference type="EMBL" id="CAE6420733.1"/>
    </source>
</evidence>
<evidence type="ECO:0000256" key="1">
    <source>
        <dbReference type="SAM" id="MobiDB-lite"/>
    </source>
</evidence>
<proteinExistence type="predicted"/>
<dbReference type="AlphaFoldDB" id="A0A8H2X9D0"/>
<feature type="region of interest" description="Disordered" evidence="1">
    <location>
        <begin position="62"/>
        <end position="87"/>
    </location>
</feature>
<comment type="caution">
    <text evidence="2">The sequence shown here is derived from an EMBL/GenBank/DDBJ whole genome shotgun (WGS) entry which is preliminary data.</text>
</comment>
<name>A0A8H2X9D0_9AGAM</name>
<protein>
    <submittedName>
        <fullName evidence="2">Uncharacterized protein</fullName>
    </submittedName>
</protein>
<accession>A0A8H2X9D0</accession>
<gene>
    <name evidence="2" type="ORF">RDB_LOCUS53172</name>
</gene>
<dbReference type="Proteomes" id="UP000663843">
    <property type="component" value="Unassembled WGS sequence"/>
</dbReference>
<feature type="compositionally biased region" description="Polar residues" evidence="1">
    <location>
        <begin position="62"/>
        <end position="83"/>
    </location>
</feature>
<evidence type="ECO:0000313" key="3">
    <source>
        <dbReference type="Proteomes" id="UP000663843"/>
    </source>
</evidence>
<sequence>MRMRWALHVDVTELCSVTNLFQSTVSPKAQVNHANHQPHSLSSTLSPVLSFEIMAFDMTQDIPSAQPHPQQAPISSPTRTPHGSQDLADGINAPFPVLDHETLIDPYNSNQNQQPDFERDVAEGIMRLMMNIRAWAEARPAHESAREKNHLIAEVQHIENREREQGTSVPSFWELARQRLVGFVASVKSALENLQG</sequence>
<dbReference type="EMBL" id="CAJMWT010001805">
    <property type="protein sequence ID" value="CAE6420733.1"/>
    <property type="molecule type" value="Genomic_DNA"/>
</dbReference>
<reference evidence="2" key="1">
    <citation type="submission" date="2021-01" db="EMBL/GenBank/DDBJ databases">
        <authorList>
            <person name="Kaushik A."/>
        </authorList>
    </citation>
    <scope>NUCLEOTIDE SEQUENCE</scope>
    <source>
        <strain evidence="2">AG2-2IIIB</strain>
    </source>
</reference>
<organism evidence="2 3">
    <name type="scientific">Rhizoctonia solani</name>
    <dbReference type="NCBI Taxonomy" id="456999"/>
    <lineage>
        <taxon>Eukaryota</taxon>
        <taxon>Fungi</taxon>
        <taxon>Dikarya</taxon>
        <taxon>Basidiomycota</taxon>
        <taxon>Agaricomycotina</taxon>
        <taxon>Agaricomycetes</taxon>
        <taxon>Cantharellales</taxon>
        <taxon>Ceratobasidiaceae</taxon>
        <taxon>Rhizoctonia</taxon>
    </lineage>
</organism>